<evidence type="ECO:0000313" key="1">
    <source>
        <dbReference type="EMBL" id="EJU02086.1"/>
    </source>
</evidence>
<organism evidence="1 2">
    <name type="scientific">Dacryopinax primogenitus (strain DJM 731)</name>
    <name type="common">Brown rot fungus</name>
    <dbReference type="NCBI Taxonomy" id="1858805"/>
    <lineage>
        <taxon>Eukaryota</taxon>
        <taxon>Fungi</taxon>
        <taxon>Dikarya</taxon>
        <taxon>Basidiomycota</taxon>
        <taxon>Agaricomycotina</taxon>
        <taxon>Dacrymycetes</taxon>
        <taxon>Dacrymycetales</taxon>
        <taxon>Dacrymycetaceae</taxon>
        <taxon>Dacryopinax</taxon>
    </lineage>
</organism>
<sequence length="66" mass="7444">GFKQHPVALSLRDYTLFQSPISPLRYTVAPMGTHNMPGTMQDNINFIFQDEIPHLTTPFIDGIGVR</sequence>
<dbReference type="Proteomes" id="UP000030653">
    <property type="component" value="Unassembled WGS sequence"/>
</dbReference>
<accession>M5FW39</accession>
<dbReference type="EMBL" id="JH795862">
    <property type="protein sequence ID" value="EJU02086.1"/>
    <property type="molecule type" value="Genomic_DNA"/>
</dbReference>
<evidence type="ECO:0000313" key="2">
    <source>
        <dbReference type="Proteomes" id="UP000030653"/>
    </source>
</evidence>
<gene>
    <name evidence="1" type="ORF">DACRYDRAFT_30081</name>
</gene>
<name>M5FW39_DACPD</name>
<dbReference type="OrthoDB" id="5599163at2759"/>
<dbReference type="InterPro" id="IPR043502">
    <property type="entry name" value="DNA/RNA_pol_sf"/>
</dbReference>
<dbReference type="RefSeq" id="XP_040628983.1">
    <property type="nucleotide sequence ID" value="XM_040774330.1"/>
</dbReference>
<feature type="non-terminal residue" evidence="1">
    <location>
        <position position="66"/>
    </location>
</feature>
<proteinExistence type="predicted"/>
<dbReference type="HOGENOM" id="CLU_2838070_0_0_1"/>
<dbReference type="SUPFAM" id="SSF56672">
    <property type="entry name" value="DNA/RNA polymerases"/>
    <property type="match status" value="1"/>
</dbReference>
<keyword evidence="2" id="KW-1185">Reference proteome</keyword>
<feature type="non-terminal residue" evidence="1">
    <location>
        <position position="1"/>
    </location>
</feature>
<protein>
    <submittedName>
        <fullName evidence="1">Uncharacterized protein</fullName>
    </submittedName>
</protein>
<reference evidence="1 2" key="1">
    <citation type="journal article" date="2012" name="Science">
        <title>The Paleozoic origin of enzymatic lignin decomposition reconstructed from 31 fungal genomes.</title>
        <authorList>
            <person name="Floudas D."/>
            <person name="Binder M."/>
            <person name="Riley R."/>
            <person name="Barry K."/>
            <person name="Blanchette R.A."/>
            <person name="Henrissat B."/>
            <person name="Martinez A.T."/>
            <person name="Otillar R."/>
            <person name="Spatafora J.W."/>
            <person name="Yadav J.S."/>
            <person name="Aerts A."/>
            <person name="Benoit I."/>
            <person name="Boyd A."/>
            <person name="Carlson A."/>
            <person name="Copeland A."/>
            <person name="Coutinho P.M."/>
            <person name="de Vries R.P."/>
            <person name="Ferreira P."/>
            <person name="Findley K."/>
            <person name="Foster B."/>
            <person name="Gaskell J."/>
            <person name="Glotzer D."/>
            <person name="Gorecki P."/>
            <person name="Heitman J."/>
            <person name="Hesse C."/>
            <person name="Hori C."/>
            <person name="Igarashi K."/>
            <person name="Jurgens J.A."/>
            <person name="Kallen N."/>
            <person name="Kersten P."/>
            <person name="Kohler A."/>
            <person name="Kuees U."/>
            <person name="Kumar T.K.A."/>
            <person name="Kuo A."/>
            <person name="LaButti K."/>
            <person name="Larrondo L.F."/>
            <person name="Lindquist E."/>
            <person name="Ling A."/>
            <person name="Lombard V."/>
            <person name="Lucas S."/>
            <person name="Lundell T."/>
            <person name="Martin R."/>
            <person name="McLaughlin D.J."/>
            <person name="Morgenstern I."/>
            <person name="Morin E."/>
            <person name="Murat C."/>
            <person name="Nagy L.G."/>
            <person name="Nolan M."/>
            <person name="Ohm R.A."/>
            <person name="Patyshakuliyeva A."/>
            <person name="Rokas A."/>
            <person name="Ruiz-Duenas F.J."/>
            <person name="Sabat G."/>
            <person name="Salamov A."/>
            <person name="Samejima M."/>
            <person name="Schmutz J."/>
            <person name="Slot J.C."/>
            <person name="St John F."/>
            <person name="Stenlid J."/>
            <person name="Sun H."/>
            <person name="Sun S."/>
            <person name="Syed K."/>
            <person name="Tsang A."/>
            <person name="Wiebenga A."/>
            <person name="Young D."/>
            <person name="Pisabarro A."/>
            <person name="Eastwood D.C."/>
            <person name="Martin F."/>
            <person name="Cullen D."/>
            <person name="Grigoriev I.V."/>
            <person name="Hibbett D.S."/>
        </authorList>
    </citation>
    <scope>NUCLEOTIDE SEQUENCE [LARGE SCALE GENOMIC DNA]</scope>
    <source>
        <strain evidence="1 2">DJM-731 SS1</strain>
    </source>
</reference>
<dbReference type="GeneID" id="63689392"/>
<dbReference type="AlphaFoldDB" id="M5FW39"/>